<dbReference type="STRING" id="1618574.UT24_C0009G0046"/>
<dbReference type="EMBL" id="LBWB01000009">
    <property type="protein sequence ID" value="KKR00729.1"/>
    <property type="molecule type" value="Genomic_DNA"/>
</dbReference>
<name>A0A0G0M9F7_9BACT</name>
<proteinExistence type="predicted"/>
<evidence type="ECO:0008006" key="3">
    <source>
        <dbReference type="Google" id="ProtNLM"/>
    </source>
</evidence>
<dbReference type="AlphaFoldDB" id="A0A0G0M9F7"/>
<protein>
    <recommendedName>
        <fullName evidence="3">DUF2680 domain-containing protein</fullName>
    </recommendedName>
</protein>
<sequence length="145" mass="16370">MSKKLLISLLTLGAVISLATYGVSSIRASETGTANPVISRLAEKFNLEENDVEAVFDAVHEERQEEMRKAREERLNEAVSNGVITEAQKTALLDKWEEMQNKREQERLEMQNWFEQEGIDPTKLAPYGGFGHHEGFGKMGMGMMH</sequence>
<comment type="caution">
    <text evidence="1">The sequence shown here is derived from an EMBL/GenBank/DDBJ whole genome shotgun (WGS) entry which is preliminary data.</text>
</comment>
<gene>
    <name evidence="1" type="ORF">UT24_C0009G0046</name>
</gene>
<evidence type="ECO:0000313" key="2">
    <source>
        <dbReference type="Proteomes" id="UP000033881"/>
    </source>
</evidence>
<organism evidence="1 2">
    <name type="scientific">Candidatus Woesebacteria bacterium GW2011_GWB1_39_12</name>
    <dbReference type="NCBI Taxonomy" id="1618574"/>
    <lineage>
        <taxon>Bacteria</taxon>
        <taxon>Candidatus Woeseibacteriota</taxon>
    </lineage>
</organism>
<reference evidence="1 2" key="1">
    <citation type="journal article" date="2015" name="Nature">
        <title>rRNA introns, odd ribosomes, and small enigmatic genomes across a large radiation of phyla.</title>
        <authorList>
            <person name="Brown C.T."/>
            <person name="Hug L.A."/>
            <person name="Thomas B.C."/>
            <person name="Sharon I."/>
            <person name="Castelle C.J."/>
            <person name="Singh A."/>
            <person name="Wilkins M.J."/>
            <person name="Williams K.H."/>
            <person name="Banfield J.F."/>
        </authorList>
    </citation>
    <scope>NUCLEOTIDE SEQUENCE [LARGE SCALE GENOMIC DNA]</scope>
</reference>
<accession>A0A0G0M9F7</accession>
<evidence type="ECO:0000313" key="1">
    <source>
        <dbReference type="EMBL" id="KKR00729.1"/>
    </source>
</evidence>
<dbReference type="Proteomes" id="UP000033881">
    <property type="component" value="Unassembled WGS sequence"/>
</dbReference>